<name>C8PU17_9SPIR</name>
<dbReference type="Proteomes" id="UP000004509">
    <property type="component" value="Unassembled WGS sequence"/>
</dbReference>
<evidence type="ECO:0000313" key="3">
    <source>
        <dbReference type="Proteomes" id="UP000004509"/>
    </source>
</evidence>
<protein>
    <recommendedName>
        <fullName evidence="4">DUF2992 domain-containing protein</fullName>
    </recommendedName>
</protein>
<feature type="compositionally biased region" description="Basic and acidic residues" evidence="1">
    <location>
        <begin position="99"/>
        <end position="109"/>
    </location>
</feature>
<gene>
    <name evidence="2" type="ORF">TREVI0001_0260</name>
</gene>
<comment type="caution">
    <text evidence="2">The sequence shown here is derived from an EMBL/GenBank/DDBJ whole genome shotgun (WGS) entry which is preliminary data.</text>
</comment>
<evidence type="ECO:0000256" key="1">
    <source>
        <dbReference type="SAM" id="MobiDB-lite"/>
    </source>
</evidence>
<evidence type="ECO:0008006" key="4">
    <source>
        <dbReference type="Google" id="ProtNLM"/>
    </source>
</evidence>
<accession>C8PU17</accession>
<sequence>MDDFTITTVYFDGQFWCAFIQKQINGMFYSGRYVFGAEPTNPQLIQWMLNDFSYVPLYKTSAYQKVRIKDVVKSNSKPKSLDQYKEAQKEYLIQKKMSMRKETKAIRTDKYKHKKSKKAKG</sequence>
<feature type="compositionally biased region" description="Basic residues" evidence="1">
    <location>
        <begin position="110"/>
        <end position="121"/>
    </location>
</feature>
<dbReference type="RefSeq" id="WP_006190420.1">
    <property type="nucleotide sequence ID" value="NZ_ACYH01000073.1"/>
</dbReference>
<dbReference type="EMBL" id="ACYH01000073">
    <property type="protein sequence ID" value="EEV19156.1"/>
    <property type="molecule type" value="Genomic_DNA"/>
</dbReference>
<organism evidence="2 3">
    <name type="scientific">Treponema vincentii ATCC 35580</name>
    <dbReference type="NCBI Taxonomy" id="596324"/>
    <lineage>
        <taxon>Bacteria</taxon>
        <taxon>Pseudomonadati</taxon>
        <taxon>Spirochaetota</taxon>
        <taxon>Spirochaetia</taxon>
        <taxon>Spirochaetales</taxon>
        <taxon>Treponemataceae</taxon>
        <taxon>Treponema</taxon>
    </lineage>
</organism>
<proteinExistence type="predicted"/>
<dbReference type="InterPro" id="IPR016787">
    <property type="entry name" value="UCP021328"/>
</dbReference>
<evidence type="ECO:0000313" key="2">
    <source>
        <dbReference type="EMBL" id="EEV19156.1"/>
    </source>
</evidence>
<dbReference type="Pfam" id="PF11208">
    <property type="entry name" value="DUF2992"/>
    <property type="match status" value="1"/>
</dbReference>
<reference evidence="2 3" key="1">
    <citation type="submission" date="2009-07" db="EMBL/GenBank/DDBJ databases">
        <authorList>
            <person name="Madupu R."/>
            <person name="Sebastian Y."/>
            <person name="Durkin A.S."/>
            <person name="Torralba M."/>
            <person name="Methe B."/>
            <person name="Sutton G.G."/>
            <person name="Strausberg R.L."/>
            <person name="Nelson K.E."/>
        </authorList>
    </citation>
    <scope>NUCLEOTIDE SEQUENCE [LARGE SCALE GENOMIC DNA]</scope>
    <source>
        <strain evidence="2 3">ATCC 35580</strain>
    </source>
</reference>
<dbReference type="eggNOG" id="ENOG5030V31">
    <property type="taxonomic scope" value="Bacteria"/>
</dbReference>
<dbReference type="STRING" id="596324.TREVI0001_0260"/>
<feature type="region of interest" description="Disordered" evidence="1">
    <location>
        <begin position="99"/>
        <end position="121"/>
    </location>
</feature>
<dbReference type="OrthoDB" id="370502at2"/>
<dbReference type="AlphaFoldDB" id="C8PU17"/>